<proteinExistence type="inferred from homology"/>
<evidence type="ECO:0000256" key="7">
    <source>
        <dbReference type="ARBA" id="ARBA00022741"/>
    </source>
</evidence>
<evidence type="ECO:0000313" key="15">
    <source>
        <dbReference type="EMBL" id="MFF9880511.1"/>
    </source>
</evidence>
<evidence type="ECO:0000259" key="13">
    <source>
        <dbReference type="Pfam" id="PF01326"/>
    </source>
</evidence>
<dbReference type="PROSITE" id="PS00370">
    <property type="entry name" value="PEP_ENZYMES_PHOS_SITE"/>
    <property type="match status" value="1"/>
</dbReference>
<evidence type="ECO:0000256" key="2">
    <source>
        <dbReference type="ARBA" id="ARBA00007837"/>
    </source>
</evidence>
<evidence type="ECO:0000256" key="10">
    <source>
        <dbReference type="ARBA" id="ARBA00022842"/>
    </source>
</evidence>
<comment type="similarity">
    <text evidence="2 11">Belongs to the PEP-utilizing enzyme family.</text>
</comment>
<sequence>MSENKEPHAPKFVYDFTEGNKDLKDLLGGKGANLAEMTNLGLPVPPGFTITTEACKVYLDSGEEPAALRDEVSAHLDALERKMGKKLGQADNPLLVSVRSGAKFSMPGMMDTVLNIGLSDASVRGLAEQAGDERFAWDSYRRLIQMFGKTVLGVDGDLFEDALDKAKAAKKVTVDTDLEAADLKKLVTTFKKIVKKEAGREFPQDPREQMDLAIKAVFDSWNGDRAKLYRRQERIPHDLGTAVNVCSMVFGNLGPDSGTGVAFTRDPASGHQGVYGDYLQNAQGEDVVAGIRNTVPLAELERIDKKSYDQLMKIMETLENHYKDLCDIEFTIERGRLWMLQTRVGKRTAGAAFRIATQLVDQGLIDETEALQRVTGAQLAQLMFPRFDEHAKVEQVARGIAASPGAAVGKAVFDSYTAVKWSRSGEKVILVRRETNPDDLDGMIAAEGILTSRGGKTSHAAVVARGMGKTCVCGAEELEVDTKRRRMTVPGGHVVEEGDVISIDGSTGKVYLGEVPVVPSPVVEYFEGRMHPGADDADELVEAVHRMMAFADRKRRLRVRANADNAEDALRARRFGAQGIGLCRTEHMFLGDRRELVERLILADTEEEREASLKALLPLQKQDFVELFEAMDGLPVTIRLLDPPLHEFLPDITELSVRVALAESRQEPHENELRLLQAVHRLHEQNPMLGLRGVRLGLVIPGLFTMQVRAIAEAAAARKAAKGDPRAEIMIPLVGTVQELEIVREEADQVVAEVEAATGTKLKLAIGTMIELPRAALTAGEIAEAAEFFSFGTNDLTQTVWGFSRDDVEASFFTAYLEKGIFGVSPFETIDKDGVGSLVKSAAEAGRRTRPDLKLGVCGEHGGDPESVHFFHEAGLDYVSCSPFRIPVARLEAGRAATQSAGSDHR</sequence>
<evidence type="ECO:0000259" key="14">
    <source>
        <dbReference type="Pfam" id="PF02896"/>
    </source>
</evidence>
<dbReference type="Pfam" id="PF02896">
    <property type="entry name" value="PEP-utilizers_C"/>
    <property type="match status" value="1"/>
</dbReference>
<evidence type="ECO:0000256" key="5">
    <source>
        <dbReference type="ARBA" id="ARBA00022679"/>
    </source>
</evidence>
<dbReference type="Gene3D" id="3.20.20.60">
    <property type="entry name" value="Phosphoenolpyruvate-binding domains"/>
    <property type="match status" value="1"/>
</dbReference>
<dbReference type="InterPro" id="IPR010121">
    <property type="entry name" value="Pyruvate_phosphate_dikinase"/>
</dbReference>
<dbReference type="InterPro" id="IPR002192">
    <property type="entry name" value="PPDK_AMP/ATP-bd"/>
</dbReference>
<comment type="caution">
    <text evidence="15">The sequence shown here is derived from an EMBL/GenBank/DDBJ whole genome shotgun (WGS) entry which is preliminary data.</text>
</comment>
<evidence type="ECO:0000256" key="8">
    <source>
        <dbReference type="ARBA" id="ARBA00022777"/>
    </source>
</evidence>
<dbReference type="InterPro" id="IPR018274">
    <property type="entry name" value="PEP_util_AS"/>
</dbReference>
<feature type="domain" description="PEP-utilising enzyme mobile" evidence="12">
    <location>
        <begin position="426"/>
        <end position="508"/>
    </location>
</feature>
<evidence type="ECO:0000259" key="12">
    <source>
        <dbReference type="Pfam" id="PF00391"/>
    </source>
</evidence>
<dbReference type="RefSeq" id="WP_030777126.1">
    <property type="nucleotide sequence ID" value="NZ_JBEYZS010000028.1"/>
</dbReference>
<dbReference type="InterPro" id="IPR013815">
    <property type="entry name" value="ATP_grasp_subdomain_1"/>
</dbReference>
<dbReference type="Gene3D" id="1.20.80.30">
    <property type="match status" value="1"/>
</dbReference>
<keyword evidence="8" id="KW-0418">Kinase</keyword>
<dbReference type="Gene3D" id="3.30.1490.20">
    <property type="entry name" value="ATP-grasp fold, A domain"/>
    <property type="match status" value="1"/>
</dbReference>
<dbReference type="InterPro" id="IPR000121">
    <property type="entry name" value="PEP_util_C"/>
</dbReference>
<dbReference type="PANTHER" id="PTHR22931">
    <property type="entry name" value="PHOSPHOENOLPYRUVATE DIKINASE-RELATED"/>
    <property type="match status" value="1"/>
</dbReference>
<keyword evidence="15" id="KW-0670">Pyruvate</keyword>
<dbReference type="SUPFAM" id="SSF51621">
    <property type="entry name" value="Phosphoenolpyruvate/pyruvate domain"/>
    <property type="match status" value="1"/>
</dbReference>
<keyword evidence="16" id="KW-1185">Reference proteome</keyword>
<dbReference type="InterPro" id="IPR036637">
    <property type="entry name" value="Phosphohistidine_dom_sf"/>
</dbReference>
<gene>
    <name evidence="15" type="primary">ppdK</name>
    <name evidence="15" type="ORF">ACF1HC_02660</name>
</gene>
<keyword evidence="10" id="KW-0460">Magnesium</keyword>
<dbReference type="Gene3D" id="3.30.470.20">
    <property type="entry name" value="ATP-grasp fold, B domain"/>
    <property type="match status" value="1"/>
</dbReference>
<evidence type="ECO:0000256" key="6">
    <source>
        <dbReference type="ARBA" id="ARBA00022723"/>
    </source>
</evidence>
<dbReference type="NCBIfam" id="TIGR01828">
    <property type="entry name" value="pyru_phos_dikin"/>
    <property type="match status" value="1"/>
</dbReference>
<keyword evidence="9" id="KW-0067">ATP-binding</keyword>
<dbReference type="EMBL" id="JBICBM010000001">
    <property type="protein sequence ID" value="MFF9880511.1"/>
    <property type="molecule type" value="Genomic_DNA"/>
</dbReference>
<evidence type="ECO:0000256" key="1">
    <source>
        <dbReference type="ARBA" id="ARBA00001946"/>
    </source>
</evidence>
<dbReference type="Pfam" id="PF01326">
    <property type="entry name" value="PPDK_N"/>
    <property type="match status" value="2"/>
</dbReference>
<evidence type="ECO:0000256" key="9">
    <source>
        <dbReference type="ARBA" id="ARBA00022840"/>
    </source>
</evidence>
<dbReference type="PIRSF" id="PIRSF000853">
    <property type="entry name" value="PPDK"/>
    <property type="match status" value="1"/>
</dbReference>
<keyword evidence="6" id="KW-0479">Metal-binding</keyword>
<protein>
    <recommendedName>
        <fullName evidence="4 11">Pyruvate, phosphate dikinase</fullName>
        <ecNumber evidence="3 11">2.7.9.1</ecNumber>
    </recommendedName>
</protein>
<dbReference type="SUPFAM" id="SSF56059">
    <property type="entry name" value="Glutathione synthetase ATP-binding domain-like"/>
    <property type="match status" value="1"/>
</dbReference>
<dbReference type="Gene3D" id="3.50.30.10">
    <property type="entry name" value="Phosphohistidine domain"/>
    <property type="match status" value="1"/>
</dbReference>
<evidence type="ECO:0000256" key="4">
    <source>
        <dbReference type="ARBA" id="ARBA00020138"/>
    </source>
</evidence>
<dbReference type="InterPro" id="IPR040442">
    <property type="entry name" value="Pyrv_kinase-like_dom_sf"/>
</dbReference>
<organism evidence="15 16">
    <name type="scientific">Streptomyces eurythermus</name>
    <dbReference type="NCBI Taxonomy" id="42237"/>
    <lineage>
        <taxon>Bacteria</taxon>
        <taxon>Bacillati</taxon>
        <taxon>Actinomycetota</taxon>
        <taxon>Actinomycetes</taxon>
        <taxon>Kitasatosporales</taxon>
        <taxon>Streptomycetaceae</taxon>
        <taxon>Streptomyces</taxon>
    </lineage>
</organism>
<dbReference type="Gene3D" id="1.10.189.10">
    <property type="entry name" value="Pyruvate Phosphate Dikinase, domain 2"/>
    <property type="match status" value="1"/>
</dbReference>
<dbReference type="PANTHER" id="PTHR22931:SF9">
    <property type="entry name" value="PYRUVATE, PHOSPHATE DIKINASE 1, CHLOROPLASTIC"/>
    <property type="match status" value="1"/>
</dbReference>
<dbReference type="NCBIfam" id="NF004531">
    <property type="entry name" value="PRK05878.1"/>
    <property type="match status" value="1"/>
</dbReference>
<keyword evidence="7" id="KW-0547">Nucleotide-binding</keyword>
<comment type="catalytic activity">
    <reaction evidence="11">
        <text>pyruvate + phosphate + ATP = phosphoenolpyruvate + AMP + diphosphate + H(+)</text>
        <dbReference type="Rhea" id="RHEA:10756"/>
        <dbReference type="ChEBI" id="CHEBI:15361"/>
        <dbReference type="ChEBI" id="CHEBI:15378"/>
        <dbReference type="ChEBI" id="CHEBI:30616"/>
        <dbReference type="ChEBI" id="CHEBI:33019"/>
        <dbReference type="ChEBI" id="CHEBI:43474"/>
        <dbReference type="ChEBI" id="CHEBI:58702"/>
        <dbReference type="ChEBI" id="CHEBI:456215"/>
        <dbReference type="EC" id="2.7.9.1"/>
    </reaction>
</comment>
<evidence type="ECO:0000256" key="3">
    <source>
        <dbReference type="ARBA" id="ARBA00011994"/>
    </source>
</evidence>
<reference evidence="15 16" key="1">
    <citation type="submission" date="2024-10" db="EMBL/GenBank/DDBJ databases">
        <title>The Natural Products Discovery Center: Release of the First 8490 Sequenced Strains for Exploring Actinobacteria Biosynthetic Diversity.</title>
        <authorList>
            <person name="Kalkreuter E."/>
            <person name="Kautsar S.A."/>
            <person name="Yang D."/>
            <person name="Bader C.D."/>
            <person name="Teijaro C.N."/>
            <person name="Fluegel L."/>
            <person name="Davis C.M."/>
            <person name="Simpson J.R."/>
            <person name="Lauterbach L."/>
            <person name="Steele A.D."/>
            <person name="Gui C."/>
            <person name="Meng S."/>
            <person name="Li G."/>
            <person name="Viehrig K."/>
            <person name="Ye F."/>
            <person name="Su P."/>
            <person name="Kiefer A.F."/>
            <person name="Nichols A."/>
            <person name="Cepeda A.J."/>
            <person name="Yan W."/>
            <person name="Fan B."/>
            <person name="Jiang Y."/>
            <person name="Adhikari A."/>
            <person name="Zheng C.-J."/>
            <person name="Schuster L."/>
            <person name="Cowan T.M."/>
            <person name="Smanski M.J."/>
            <person name="Chevrette M.G."/>
            <person name="De Carvalho L.P.S."/>
            <person name="Shen B."/>
        </authorList>
    </citation>
    <scope>NUCLEOTIDE SEQUENCE [LARGE SCALE GENOMIC DNA]</scope>
    <source>
        <strain evidence="15 16">NPDC013366</strain>
    </source>
</reference>
<dbReference type="Pfam" id="PF00391">
    <property type="entry name" value="PEP-utilizers"/>
    <property type="match status" value="1"/>
</dbReference>
<evidence type="ECO:0000256" key="11">
    <source>
        <dbReference type="PIRNR" id="PIRNR000853"/>
    </source>
</evidence>
<dbReference type="InterPro" id="IPR008279">
    <property type="entry name" value="PEP-util_enz_mobile_dom"/>
</dbReference>
<feature type="domain" description="Pyruvate phosphate dikinase AMP/ATP-binding" evidence="13">
    <location>
        <begin position="68"/>
        <end position="293"/>
    </location>
</feature>
<accession>A0ABW6YPG8</accession>
<evidence type="ECO:0000313" key="16">
    <source>
        <dbReference type="Proteomes" id="UP001603418"/>
    </source>
</evidence>
<dbReference type="Proteomes" id="UP001603418">
    <property type="component" value="Unassembled WGS sequence"/>
</dbReference>
<dbReference type="EC" id="2.7.9.1" evidence="3 11"/>
<dbReference type="GO" id="GO:0050242">
    <property type="term" value="F:pyruvate, phosphate dikinase activity"/>
    <property type="evidence" value="ECO:0007669"/>
    <property type="project" value="UniProtKB-EC"/>
</dbReference>
<dbReference type="InterPro" id="IPR015813">
    <property type="entry name" value="Pyrv/PenolPyrv_kinase-like_dom"/>
</dbReference>
<comment type="cofactor">
    <cofactor evidence="1 11">
        <name>Mg(2+)</name>
        <dbReference type="ChEBI" id="CHEBI:18420"/>
    </cofactor>
</comment>
<dbReference type="SUPFAM" id="SSF52009">
    <property type="entry name" value="Phosphohistidine domain"/>
    <property type="match status" value="1"/>
</dbReference>
<feature type="domain" description="Pyruvate phosphate dikinase AMP/ATP-binding" evidence="13">
    <location>
        <begin position="301"/>
        <end position="350"/>
    </location>
</feature>
<name>A0ABW6YPG8_9ACTN</name>
<feature type="domain" description="PEP-utilising enzyme C-terminal" evidence="14">
    <location>
        <begin position="542"/>
        <end position="894"/>
    </location>
</feature>
<keyword evidence="5 15" id="KW-0808">Transferase</keyword>